<dbReference type="PANTHER" id="PTHR12866">
    <property type="entry name" value="UBIQUITIN-LIKE-CONJUGATING ENZYME ATG3"/>
    <property type="match status" value="1"/>
</dbReference>
<dbReference type="OMA" id="KWCKAIS"/>
<evidence type="ECO:0000256" key="5">
    <source>
        <dbReference type="ARBA" id="ARBA00022786"/>
    </source>
</evidence>
<dbReference type="HOGENOM" id="CLU_027518_0_0_1"/>
<organism evidence="8 9">
    <name type="scientific">Tetrahymena thermophila (strain SB210)</name>
    <dbReference type="NCBI Taxonomy" id="312017"/>
    <lineage>
        <taxon>Eukaryota</taxon>
        <taxon>Sar</taxon>
        <taxon>Alveolata</taxon>
        <taxon>Ciliophora</taxon>
        <taxon>Intramacronucleata</taxon>
        <taxon>Oligohymenophorea</taxon>
        <taxon>Hymenostomatida</taxon>
        <taxon>Tetrahymenina</taxon>
        <taxon>Tetrahymenidae</taxon>
        <taxon>Tetrahymena</taxon>
    </lineage>
</organism>
<dbReference type="OrthoDB" id="1584384at2759"/>
<evidence type="ECO:0000256" key="1">
    <source>
        <dbReference type="ARBA" id="ARBA00004496"/>
    </source>
</evidence>
<proteinExistence type="inferred from homology"/>
<dbReference type="GO" id="GO:0000407">
    <property type="term" value="C:phagophore assembly site"/>
    <property type="evidence" value="ECO:0007669"/>
    <property type="project" value="TreeGrafter"/>
</dbReference>
<dbReference type="GO" id="GO:0000045">
    <property type="term" value="P:autophagosome assembly"/>
    <property type="evidence" value="ECO:0007669"/>
    <property type="project" value="TreeGrafter"/>
</dbReference>
<reference evidence="9" key="1">
    <citation type="journal article" date="2006" name="PLoS Biol.">
        <title>Macronuclear genome sequence of the ciliate Tetrahymena thermophila, a model eukaryote.</title>
        <authorList>
            <person name="Eisen J.A."/>
            <person name="Coyne R.S."/>
            <person name="Wu M."/>
            <person name="Wu D."/>
            <person name="Thiagarajan M."/>
            <person name="Wortman J.R."/>
            <person name="Badger J.H."/>
            <person name="Ren Q."/>
            <person name="Amedeo P."/>
            <person name="Jones K.M."/>
            <person name="Tallon L.J."/>
            <person name="Delcher A.L."/>
            <person name="Salzberg S.L."/>
            <person name="Silva J.C."/>
            <person name="Haas B.J."/>
            <person name="Majoros W.H."/>
            <person name="Farzad M."/>
            <person name="Carlton J.M."/>
            <person name="Smith R.K. Jr."/>
            <person name="Garg J."/>
            <person name="Pearlman R.E."/>
            <person name="Karrer K.M."/>
            <person name="Sun L."/>
            <person name="Manning G."/>
            <person name="Elde N.C."/>
            <person name="Turkewitz A.P."/>
            <person name="Asai D.J."/>
            <person name="Wilkes D.E."/>
            <person name="Wang Y."/>
            <person name="Cai H."/>
            <person name="Collins K."/>
            <person name="Stewart B.A."/>
            <person name="Lee S.R."/>
            <person name="Wilamowska K."/>
            <person name="Weinberg Z."/>
            <person name="Ruzzo W.L."/>
            <person name="Wloga D."/>
            <person name="Gaertig J."/>
            <person name="Frankel J."/>
            <person name="Tsao C.-C."/>
            <person name="Gorovsky M.A."/>
            <person name="Keeling P.J."/>
            <person name="Waller R.F."/>
            <person name="Patron N.J."/>
            <person name="Cherry J.M."/>
            <person name="Stover N.A."/>
            <person name="Krieger C.J."/>
            <person name="del Toro C."/>
            <person name="Ryder H.F."/>
            <person name="Williamson S.C."/>
            <person name="Barbeau R.A."/>
            <person name="Hamilton E.P."/>
            <person name="Orias E."/>
        </authorList>
    </citation>
    <scope>NUCLEOTIDE SEQUENCE [LARGE SCALE GENOMIC DNA]</scope>
    <source>
        <strain evidence="9">SB210</strain>
    </source>
</reference>
<gene>
    <name evidence="8" type="ORF">TTHERM_01050620</name>
</gene>
<comment type="similarity">
    <text evidence="2">Belongs to the ATG3 family.</text>
</comment>
<dbReference type="InParanoid" id="Q22XJ4"/>
<dbReference type="AlphaFoldDB" id="Q22XJ4"/>
<dbReference type="GO" id="GO:0000422">
    <property type="term" value="P:autophagy of mitochondrion"/>
    <property type="evidence" value="ECO:0007669"/>
    <property type="project" value="TreeGrafter"/>
</dbReference>
<evidence type="ECO:0000256" key="2">
    <source>
        <dbReference type="ARBA" id="ARBA00007683"/>
    </source>
</evidence>
<keyword evidence="4" id="KW-0963">Cytoplasm</keyword>
<dbReference type="STRING" id="312017.Q22XJ4"/>
<evidence type="ECO:0000256" key="6">
    <source>
        <dbReference type="ARBA" id="ARBA00022927"/>
    </source>
</evidence>
<evidence type="ECO:0000256" key="3">
    <source>
        <dbReference type="ARBA" id="ARBA00022448"/>
    </source>
</evidence>
<dbReference type="GO" id="GO:0044804">
    <property type="term" value="P:nucleophagy"/>
    <property type="evidence" value="ECO:0007669"/>
    <property type="project" value="TreeGrafter"/>
</dbReference>
<keyword evidence="5" id="KW-0833">Ubl conjugation pathway</keyword>
<dbReference type="RefSeq" id="XP_001010261.1">
    <property type="nucleotide sequence ID" value="XM_001010261.3"/>
</dbReference>
<dbReference type="eggNOG" id="KOG2981">
    <property type="taxonomic scope" value="Eukaryota"/>
</dbReference>
<dbReference type="EMBL" id="GG662806">
    <property type="protein sequence ID" value="EAR90016.1"/>
    <property type="molecule type" value="Genomic_DNA"/>
</dbReference>
<keyword evidence="9" id="KW-1185">Reference proteome</keyword>
<dbReference type="Proteomes" id="UP000009168">
    <property type="component" value="Unassembled WGS sequence"/>
</dbReference>
<dbReference type="GO" id="GO:0061723">
    <property type="term" value="P:glycophagy"/>
    <property type="evidence" value="ECO:0007669"/>
    <property type="project" value="TreeGrafter"/>
</dbReference>
<comment type="subcellular location">
    <subcellularLocation>
        <location evidence="1">Cytoplasm</location>
    </subcellularLocation>
</comment>
<dbReference type="GO" id="GO:0005829">
    <property type="term" value="C:cytosol"/>
    <property type="evidence" value="ECO:0007669"/>
    <property type="project" value="TreeGrafter"/>
</dbReference>
<dbReference type="FunCoup" id="Q22XJ4">
    <property type="interactions" value="594"/>
</dbReference>
<dbReference type="KEGG" id="tet:TTHERM_01050620"/>
<keyword evidence="7" id="KW-0072">Autophagy</keyword>
<dbReference type="GeneID" id="7826506"/>
<evidence type="ECO:0000256" key="4">
    <source>
        <dbReference type="ARBA" id="ARBA00022490"/>
    </source>
</evidence>
<keyword evidence="6" id="KW-0653">Protein transport</keyword>
<evidence type="ECO:0000313" key="8">
    <source>
        <dbReference type="EMBL" id="EAR90016.1"/>
    </source>
</evidence>
<protein>
    <submittedName>
        <fullName evidence="8">Autophagocytosis associated protein Atg0, amine-terminal domain protein</fullName>
    </submittedName>
</protein>
<dbReference type="GO" id="GO:0015031">
    <property type="term" value="P:protein transport"/>
    <property type="evidence" value="ECO:0007669"/>
    <property type="project" value="UniProtKB-KW"/>
</dbReference>
<dbReference type="GO" id="GO:0019776">
    <property type="term" value="F:Atg8-family ligase activity"/>
    <property type="evidence" value="ECO:0007669"/>
    <property type="project" value="TreeGrafter"/>
</dbReference>
<name>Q22XJ4_TETTS</name>
<dbReference type="InterPro" id="IPR007135">
    <property type="entry name" value="Atg3/Atg10"/>
</dbReference>
<evidence type="ECO:0000256" key="7">
    <source>
        <dbReference type="ARBA" id="ARBA00023006"/>
    </source>
</evidence>
<dbReference type="Pfam" id="PF03987">
    <property type="entry name" value="Autophagy_act_C"/>
    <property type="match status" value="1"/>
</dbReference>
<keyword evidence="3" id="KW-0813">Transport</keyword>
<accession>Q22XJ4</accession>
<sequence length="280" mass="32350">MNVYDNIKNKLNNVKNDIISVVYAPPTESRFFEEGKLTPQEFVTSGDALINMCPQWKWMPASAEKYKNKYLPAEKQYLLMEKVPCDQRVQELMDSIAVNEKEDEEEYIINDQKKNNDQNIIETKIGQLSIKEHFTEEKQGGEEKKEDNDDDNVVVVEAPIERRYYDLSICYDLVTYTPHLFLQGVDEDNVPLKQNQVFEDIVSHYSNKTITFEVMPQTGIVQASLHPCKHSQVIKHMVDNINQSGGSIKSHQCLFVFLKFLQSVIPTIEYDVAGDIIFDE</sequence>
<evidence type="ECO:0000313" key="9">
    <source>
        <dbReference type="Proteomes" id="UP000009168"/>
    </source>
</evidence>
<dbReference type="PANTHER" id="PTHR12866:SF2">
    <property type="entry name" value="UBIQUITIN-LIKE-CONJUGATING ENZYME ATG3"/>
    <property type="match status" value="1"/>
</dbReference>